<dbReference type="SUPFAM" id="SSF53146">
    <property type="entry name" value="Nitrogenase accessory factor-like"/>
    <property type="match status" value="1"/>
</dbReference>
<dbReference type="InterPro" id="IPR036837">
    <property type="entry name" value="Cation_efflux_CTD_sf"/>
</dbReference>
<keyword evidence="11" id="KW-1185">Reference proteome</keyword>
<keyword evidence="5 7" id="KW-1133">Transmembrane helix</keyword>
<comment type="similarity">
    <text evidence="2">Belongs to the cation diffusion facilitator (CDF) transporter (TC 2.A.4) family.</text>
</comment>
<sequence length="391" mass="42974">MAFGLNLLLALMKAILSYLSGSLAITASAIDSGTDAVASFAIFIGILVSEKKFRSFPMGLYKLENVASVIIAIFIFIAGYEMVLKILKPAETALCISPITIFLILSGTVAAFLFGRYATATGKKTESPTLIAEGRHRQVDVLASMVVLASITVSYLDVTVDFLGLSIDQVAAVLILVFIVKAGWELLSSGMRVLLDASIDAETLYRIRTTIDGHPKVDEIQSLIGRSAGRFRFIQGVITVKTKNLEEAQRIREEIETKIRDRVPHMEKIMIHCGPQVRTHEVLALPLYNRQGRISNHFGEAPYFGFVRIGLKDKSIDRLGIVENPHRSVETAKGIRVAEWLISQDVDHVGMKEDISHRGPGYVLSNAGVQTHRTREETIDRATAAIVAEIL</sequence>
<dbReference type="SUPFAM" id="SSF161111">
    <property type="entry name" value="Cation efflux protein transmembrane domain-like"/>
    <property type="match status" value="1"/>
</dbReference>
<dbReference type="GO" id="GO:0005886">
    <property type="term" value="C:plasma membrane"/>
    <property type="evidence" value="ECO:0007669"/>
    <property type="project" value="TreeGrafter"/>
</dbReference>
<dbReference type="GO" id="GO:0006882">
    <property type="term" value="P:intracellular zinc ion homeostasis"/>
    <property type="evidence" value="ECO:0007669"/>
    <property type="project" value="TreeGrafter"/>
</dbReference>
<evidence type="ECO:0000256" key="1">
    <source>
        <dbReference type="ARBA" id="ARBA00004141"/>
    </source>
</evidence>
<evidence type="ECO:0000313" key="10">
    <source>
        <dbReference type="EMBL" id="BBO79107.1"/>
    </source>
</evidence>
<dbReference type="RefSeq" id="WP_155307671.1">
    <property type="nucleotide sequence ID" value="NZ_AP021875.1"/>
</dbReference>
<evidence type="ECO:0008006" key="12">
    <source>
        <dbReference type="Google" id="ProtNLM"/>
    </source>
</evidence>
<evidence type="ECO:0000256" key="6">
    <source>
        <dbReference type="ARBA" id="ARBA00023136"/>
    </source>
</evidence>
<feature type="transmembrane region" description="Helical" evidence="7">
    <location>
        <begin position="7"/>
        <end position="30"/>
    </location>
</feature>
<dbReference type="GO" id="GO:0015341">
    <property type="term" value="F:zinc efflux antiporter activity"/>
    <property type="evidence" value="ECO:0007669"/>
    <property type="project" value="TreeGrafter"/>
</dbReference>
<organism evidence="10 11">
    <name type="scientific">Desulfosarcina widdelii</name>
    <dbReference type="NCBI Taxonomy" id="947919"/>
    <lineage>
        <taxon>Bacteria</taxon>
        <taxon>Pseudomonadati</taxon>
        <taxon>Thermodesulfobacteriota</taxon>
        <taxon>Desulfobacteria</taxon>
        <taxon>Desulfobacterales</taxon>
        <taxon>Desulfosarcinaceae</taxon>
        <taxon>Desulfosarcina</taxon>
    </lineage>
</organism>
<evidence type="ECO:0000256" key="2">
    <source>
        <dbReference type="ARBA" id="ARBA00008114"/>
    </source>
</evidence>
<protein>
    <recommendedName>
        <fullName evidence="12">Cation efflux protein cytoplasmic domain-containing protein</fullName>
    </recommendedName>
</protein>
<dbReference type="Gene3D" id="1.20.1510.10">
    <property type="entry name" value="Cation efflux protein transmembrane domain"/>
    <property type="match status" value="1"/>
</dbReference>
<evidence type="ECO:0000256" key="5">
    <source>
        <dbReference type="ARBA" id="ARBA00022989"/>
    </source>
</evidence>
<dbReference type="AlphaFoldDB" id="A0A5K7ZQ73"/>
<dbReference type="Proteomes" id="UP000427769">
    <property type="component" value="Chromosome"/>
</dbReference>
<feature type="transmembrane region" description="Helical" evidence="7">
    <location>
        <begin position="162"/>
        <end position="184"/>
    </location>
</feature>
<evidence type="ECO:0000313" key="11">
    <source>
        <dbReference type="Proteomes" id="UP000427769"/>
    </source>
</evidence>
<dbReference type="NCBIfam" id="TIGR01297">
    <property type="entry name" value="CDF"/>
    <property type="match status" value="1"/>
</dbReference>
<feature type="domain" description="Cation efflux protein cytoplasmic" evidence="9">
    <location>
        <begin position="200"/>
        <end position="275"/>
    </location>
</feature>
<feature type="domain" description="Cation efflux protein transmembrane" evidence="8">
    <location>
        <begin position="2"/>
        <end position="195"/>
    </location>
</feature>
<evidence type="ECO:0000259" key="9">
    <source>
        <dbReference type="Pfam" id="PF16916"/>
    </source>
</evidence>
<keyword evidence="6 7" id="KW-0472">Membrane</keyword>
<evidence type="ECO:0000259" key="8">
    <source>
        <dbReference type="Pfam" id="PF01545"/>
    </source>
</evidence>
<name>A0A5K7ZQ73_9BACT</name>
<dbReference type="OrthoDB" id="9806522at2"/>
<dbReference type="InterPro" id="IPR002524">
    <property type="entry name" value="Cation_efflux"/>
</dbReference>
<dbReference type="Pfam" id="PF16916">
    <property type="entry name" value="ZT_dimer"/>
    <property type="match status" value="1"/>
</dbReference>
<dbReference type="InterPro" id="IPR036105">
    <property type="entry name" value="DiNase_FeMo-co_biosyn_sf"/>
</dbReference>
<comment type="subcellular location">
    <subcellularLocation>
        <location evidence="1">Membrane</location>
        <topology evidence="1">Multi-pass membrane protein</topology>
    </subcellularLocation>
</comment>
<dbReference type="PANTHER" id="PTHR43840">
    <property type="entry name" value="MITOCHONDRIAL METAL TRANSPORTER 1-RELATED"/>
    <property type="match status" value="1"/>
</dbReference>
<proteinExistence type="inferred from homology"/>
<feature type="transmembrane region" description="Helical" evidence="7">
    <location>
        <begin position="65"/>
        <end position="87"/>
    </location>
</feature>
<dbReference type="Pfam" id="PF01545">
    <property type="entry name" value="Cation_efflux"/>
    <property type="match status" value="1"/>
</dbReference>
<dbReference type="GO" id="GO:0015086">
    <property type="term" value="F:cadmium ion transmembrane transporter activity"/>
    <property type="evidence" value="ECO:0007669"/>
    <property type="project" value="TreeGrafter"/>
</dbReference>
<dbReference type="GO" id="GO:0015093">
    <property type="term" value="F:ferrous iron transmembrane transporter activity"/>
    <property type="evidence" value="ECO:0007669"/>
    <property type="project" value="TreeGrafter"/>
</dbReference>
<dbReference type="SUPFAM" id="SSF160240">
    <property type="entry name" value="Cation efflux protein cytoplasmic domain-like"/>
    <property type="match status" value="1"/>
</dbReference>
<dbReference type="InterPro" id="IPR050291">
    <property type="entry name" value="CDF_Transporter"/>
</dbReference>
<dbReference type="KEGG" id="dwd:DSCW_65240"/>
<dbReference type="Gene3D" id="3.30.70.1350">
    <property type="entry name" value="Cation efflux protein, cytoplasmic domain"/>
    <property type="match status" value="1"/>
</dbReference>
<dbReference type="EMBL" id="AP021875">
    <property type="protein sequence ID" value="BBO79107.1"/>
    <property type="molecule type" value="Genomic_DNA"/>
</dbReference>
<gene>
    <name evidence="10" type="ORF">DSCW_65240</name>
</gene>
<dbReference type="InterPro" id="IPR027470">
    <property type="entry name" value="Cation_efflux_CTD"/>
</dbReference>
<dbReference type="PANTHER" id="PTHR43840:SF15">
    <property type="entry name" value="MITOCHONDRIAL METAL TRANSPORTER 1-RELATED"/>
    <property type="match status" value="1"/>
</dbReference>
<dbReference type="Gene3D" id="3.30.420.130">
    <property type="entry name" value="Dinitrogenase iron-molybdenum cofactor biosynthesis domain"/>
    <property type="match status" value="1"/>
</dbReference>
<feature type="transmembrane region" description="Helical" evidence="7">
    <location>
        <begin position="36"/>
        <end position="53"/>
    </location>
</feature>
<feature type="transmembrane region" description="Helical" evidence="7">
    <location>
        <begin position="99"/>
        <end position="118"/>
    </location>
</feature>
<reference evidence="10 11" key="1">
    <citation type="submission" date="2019-11" db="EMBL/GenBank/DDBJ databases">
        <title>Comparative genomics of hydrocarbon-degrading Desulfosarcina strains.</title>
        <authorList>
            <person name="Watanabe M."/>
            <person name="Kojima H."/>
            <person name="Fukui M."/>
        </authorList>
    </citation>
    <scope>NUCLEOTIDE SEQUENCE [LARGE SCALE GENOMIC DNA]</scope>
    <source>
        <strain evidence="10 11">PP31</strain>
    </source>
</reference>
<evidence type="ECO:0000256" key="7">
    <source>
        <dbReference type="SAM" id="Phobius"/>
    </source>
</evidence>
<evidence type="ECO:0000256" key="4">
    <source>
        <dbReference type="ARBA" id="ARBA00022692"/>
    </source>
</evidence>
<keyword evidence="4 7" id="KW-0812">Transmembrane</keyword>
<accession>A0A5K7ZQ73</accession>
<dbReference type="InterPro" id="IPR027469">
    <property type="entry name" value="Cation_efflux_TMD_sf"/>
</dbReference>
<evidence type="ECO:0000256" key="3">
    <source>
        <dbReference type="ARBA" id="ARBA00022448"/>
    </source>
</evidence>
<dbReference type="InterPro" id="IPR058533">
    <property type="entry name" value="Cation_efflux_TM"/>
</dbReference>
<keyword evidence="3" id="KW-0813">Transport</keyword>